<name>A0A7E4W4X9_PANRE</name>
<reference evidence="3" key="1">
    <citation type="journal article" date="2013" name="Genetics">
        <title>The draft genome and transcriptome of Panagrellus redivivus are shaped by the harsh demands of a free-living lifestyle.</title>
        <authorList>
            <person name="Srinivasan J."/>
            <person name="Dillman A.R."/>
            <person name="Macchietto M.G."/>
            <person name="Heikkinen L."/>
            <person name="Lakso M."/>
            <person name="Fracchia K.M."/>
            <person name="Antoshechkin I."/>
            <person name="Mortazavi A."/>
            <person name="Wong G."/>
            <person name="Sternberg P.W."/>
        </authorList>
    </citation>
    <scope>NUCLEOTIDE SEQUENCE [LARGE SCALE GENOMIC DNA]</scope>
    <source>
        <strain evidence="3">MT8872</strain>
    </source>
</reference>
<dbReference type="CDD" id="cd14733">
    <property type="entry name" value="BACK"/>
    <property type="match status" value="2"/>
</dbReference>
<dbReference type="PROSITE" id="PS50097">
    <property type="entry name" value="BTB"/>
    <property type="match status" value="2"/>
</dbReference>
<dbReference type="InterPro" id="IPR051481">
    <property type="entry name" value="BTB-POZ/Galectin-3-binding"/>
</dbReference>
<evidence type="ECO:0000259" key="1">
    <source>
        <dbReference type="PROSITE" id="PS50097"/>
    </source>
</evidence>
<dbReference type="Pfam" id="PF00651">
    <property type="entry name" value="BTB"/>
    <property type="match status" value="2"/>
</dbReference>
<evidence type="ECO:0000259" key="2">
    <source>
        <dbReference type="PROSITE" id="PS50144"/>
    </source>
</evidence>
<dbReference type="PANTHER" id="PTHR24410:SF23">
    <property type="entry name" value="BTB DOMAIN-CONTAINING PROTEIN-RELATED"/>
    <property type="match status" value="1"/>
</dbReference>
<dbReference type="InterPro" id="IPR011333">
    <property type="entry name" value="SKP1/BTB/POZ_sf"/>
</dbReference>
<dbReference type="PROSITE" id="PS50144">
    <property type="entry name" value="MATH"/>
    <property type="match status" value="1"/>
</dbReference>
<dbReference type="InterPro" id="IPR008974">
    <property type="entry name" value="TRAF-like"/>
</dbReference>
<dbReference type="InterPro" id="IPR000210">
    <property type="entry name" value="BTB/POZ_dom"/>
</dbReference>
<feature type="domain" description="BTB" evidence="1">
    <location>
        <begin position="150"/>
        <end position="209"/>
    </location>
</feature>
<feature type="domain" description="BTB" evidence="1">
    <location>
        <begin position="543"/>
        <end position="611"/>
    </location>
</feature>
<keyword evidence="3" id="KW-1185">Reference proteome</keyword>
<protein>
    <submittedName>
        <fullName evidence="4">BTB domain-containing protein</fullName>
    </submittedName>
</protein>
<dbReference type="Gene3D" id="2.60.210.10">
    <property type="entry name" value="Apoptosis, Tumor Necrosis Factor Receptor Associated Protein 2, Chain A"/>
    <property type="match status" value="2"/>
</dbReference>
<dbReference type="WBParaSite" id="Pan_g6890.t1">
    <property type="protein sequence ID" value="Pan_g6890.t1"/>
    <property type="gene ID" value="Pan_g6890"/>
</dbReference>
<dbReference type="PANTHER" id="PTHR24410">
    <property type="entry name" value="HL07962P-RELATED"/>
    <property type="match status" value="1"/>
</dbReference>
<dbReference type="CDD" id="cd00121">
    <property type="entry name" value="MATH"/>
    <property type="match status" value="2"/>
</dbReference>
<dbReference type="SMART" id="SM00225">
    <property type="entry name" value="BTB"/>
    <property type="match status" value="2"/>
</dbReference>
<reference evidence="4" key="2">
    <citation type="submission" date="2020-10" db="UniProtKB">
        <authorList>
            <consortium name="WormBaseParasite"/>
        </authorList>
    </citation>
    <scope>IDENTIFICATION</scope>
</reference>
<dbReference type="SUPFAM" id="SSF49599">
    <property type="entry name" value="TRAF domain-like"/>
    <property type="match status" value="2"/>
</dbReference>
<accession>A0A7E4W4X9</accession>
<dbReference type="CDD" id="cd18186">
    <property type="entry name" value="BTB_POZ_ZBTB_KLHL-like"/>
    <property type="match status" value="2"/>
</dbReference>
<dbReference type="Gene3D" id="3.30.710.10">
    <property type="entry name" value="Potassium Channel Kv1.1, Chain A"/>
    <property type="match status" value="2"/>
</dbReference>
<feature type="domain" description="MATH" evidence="2">
    <location>
        <begin position="404"/>
        <end position="519"/>
    </location>
</feature>
<dbReference type="InterPro" id="IPR002083">
    <property type="entry name" value="MATH/TRAF_dom"/>
</dbReference>
<sequence length="663" mass="76112">MQFVKNVKDATTFTLNEADLMGKKVGEFLKTSKRAVPCSDGLQWWISWYPAGVRETAKGHVSVYLWINKPVTAKYTFAVDSSSISKEFTYEFAKPRISRGYSQYAPHEQLRQLFRNGKLTITCSVEFTYTHVQLMPVSPAVHQLFDHVSPDFDLVVLSNSQAVHKAFLTLISPVFAAMFSHDTREFRSGKDIITDFDFETVKASIDYCYGRNLKDLSIKKVIGMLRFADKYDIRGIITQLKQIPKNCLSVETFSMIVQYAYDCSKDDLLKECFTFFKDYQDEIKTTEEFSKLPPTLIVQILKMAFSLFTDCDVLRHVHKHQISFIVDYLEQPLIESICIFDFCHVVSYAWECSRDELKKACAKFLNENRMTVTMDKTFLDLPSDTVCQVLKLAALNSVMSVKDSATFTFNETDLTEKKFGEVIETPKRAVPCSDGLQWWIWWYPAGDRETAKGHVSVFLRVNKCVTAKCTFAVGSSSISRELTNEFAEPPFGYGYFQYASHEQLRPLFRNGKLTITCSVEFTSSIQSIPVAPAVYETVEYATPDFNLVLGSKRMQVHKNLLSLVSPVYYKMFENGKFRESQTGESVITDFDYDVIKTAIDYYYGRELKLLTAETYVGVLRFADKMEMKKITVRLLIFRFFQHFLYLEGLGKAHTFKSVADDLL</sequence>
<evidence type="ECO:0000313" key="3">
    <source>
        <dbReference type="Proteomes" id="UP000492821"/>
    </source>
</evidence>
<proteinExistence type="predicted"/>
<dbReference type="SUPFAM" id="SSF54695">
    <property type="entry name" value="POZ domain"/>
    <property type="match status" value="2"/>
</dbReference>
<dbReference type="Proteomes" id="UP000492821">
    <property type="component" value="Unassembled WGS sequence"/>
</dbReference>
<evidence type="ECO:0000313" key="4">
    <source>
        <dbReference type="WBParaSite" id="Pan_g6890.t1"/>
    </source>
</evidence>
<organism evidence="3 4">
    <name type="scientific">Panagrellus redivivus</name>
    <name type="common">Microworm</name>
    <dbReference type="NCBI Taxonomy" id="6233"/>
    <lineage>
        <taxon>Eukaryota</taxon>
        <taxon>Metazoa</taxon>
        <taxon>Ecdysozoa</taxon>
        <taxon>Nematoda</taxon>
        <taxon>Chromadorea</taxon>
        <taxon>Rhabditida</taxon>
        <taxon>Tylenchina</taxon>
        <taxon>Panagrolaimomorpha</taxon>
        <taxon>Panagrolaimoidea</taxon>
        <taxon>Panagrolaimidae</taxon>
        <taxon>Panagrellus</taxon>
    </lineage>
</organism>
<dbReference type="AlphaFoldDB" id="A0A7E4W4X9"/>